<reference evidence="3 4" key="1">
    <citation type="submission" date="2022-12" db="EMBL/GenBank/DDBJ databases">
        <title>Coexistence and Characterization of a Novel Tigecycline Resistance gene tet(X) variant and blaNDM-1 in a Pseudomonas caeni Isolate of Chicken Origin.</title>
        <authorList>
            <person name="Lu X."/>
            <person name="Zhang L."/>
            <person name="Li R."/>
            <person name="Wang Z."/>
        </authorList>
    </citation>
    <scope>NUCLEOTIDE SEQUENCE [LARGE SCALE GENOMIC DNA]</scope>
    <source>
        <strain evidence="3 4">CE14</strain>
    </source>
</reference>
<feature type="transmembrane region" description="Helical" evidence="1">
    <location>
        <begin position="118"/>
        <end position="136"/>
    </location>
</feature>
<feature type="transmembrane region" description="Helical" evidence="1">
    <location>
        <begin position="163"/>
        <end position="181"/>
    </location>
</feature>
<feature type="transmembrane region" description="Helical" evidence="1">
    <location>
        <begin position="193"/>
        <end position="210"/>
    </location>
</feature>
<feature type="transmembrane region" description="Helical" evidence="1">
    <location>
        <begin position="95"/>
        <end position="112"/>
    </location>
</feature>
<evidence type="ECO:0000313" key="3">
    <source>
        <dbReference type="EMBL" id="WBE25845.1"/>
    </source>
</evidence>
<keyword evidence="4" id="KW-1185">Reference proteome</keyword>
<dbReference type="InterPro" id="IPR025513">
    <property type="entry name" value="DUF4401"/>
</dbReference>
<feature type="transmembrane region" description="Helical" evidence="1">
    <location>
        <begin position="33"/>
        <end position="55"/>
    </location>
</feature>
<evidence type="ECO:0000313" key="4">
    <source>
        <dbReference type="Proteomes" id="UP001212189"/>
    </source>
</evidence>
<name>A0AAE9VPA2_9GAMM</name>
<evidence type="ECO:0000256" key="1">
    <source>
        <dbReference type="SAM" id="Phobius"/>
    </source>
</evidence>
<organism evidence="3 4">
    <name type="scientific">Denitrificimonas caeni</name>
    <dbReference type="NCBI Taxonomy" id="521720"/>
    <lineage>
        <taxon>Bacteria</taxon>
        <taxon>Pseudomonadati</taxon>
        <taxon>Pseudomonadota</taxon>
        <taxon>Gammaproteobacteria</taxon>
        <taxon>Pseudomonadales</taxon>
        <taxon>Pseudomonadaceae</taxon>
        <taxon>Denitrificimonas</taxon>
    </lineage>
</organism>
<feature type="transmembrane region" description="Helical" evidence="1">
    <location>
        <begin position="321"/>
        <end position="341"/>
    </location>
</feature>
<feature type="transmembrane region" description="Helical" evidence="1">
    <location>
        <begin position="61"/>
        <end position="83"/>
    </location>
</feature>
<keyword evidence="1" id="KW-1133">Transmembrane helix</keyword>
<dbReference type="RefSeq" id="WP_269818787.1">
    <property type="nucleotide sequence ID" value="NZ_CP114976.1"/>
</dbReference>
<dbReference type="Proteomes" id="UP001212189">
    <property type="component" value="Chromosome"/>
</dbReference>
<protein>
    <submittedName>
        <fullName evidence="3">DUF4401 domain-containing protein</fullName>
    </submittedName>
</protein>
<keyword evidence="1" id="KW-0472">Membrane</keyword>
<gene>
    <name evidence="3" type="ORF">O6P33_03100</name>
</gene>
<dbReference type="AlphaFoldDB" id="A0AAE9VPA2"/>
<feature type="transmembrane region" description="Helical" evidence="1">
    <location>
        <begin position="297"/>
        <end position="314"/>
    </location>
</feature>
<feature type="domain" description="DUF4401" evidence="2">
    <location>
        <begin position="33"/>
        <end position="343"/>
    </location>
</feature>
<evidence type="ECO:0000259" key="2">
    <source>
        <dbReference type="Pfam" id="PF14351"/>
    </source>
</evidence>
<dbReference type="KEGG" id="dce:O6P33_03100"/>
<feature type="transmembrane region" description="Helical" evidence="1">
    <location>
        <begin position="230"/>
        <end position="249"/>
    </location>
</feature>
<proteinExistence type="predicted"/>
<accession>A0AAE9VPA2</accession>
<dbReference type="EMBL" id="CP114976">
    <property type="protein sequence ID" value="WBE25845.1"/>
    <property type="molecule type" value="Genomic_DNA"/>
</dbReference>
<keyword evidence="1" id="KW-0812">Transmembrane</keyword>
<sequence>MTQPIALWQQLQQAGLVTGKMPALEPSNPQPALFLRILLGISGWLTALFFCGFIASIFASFLAQASSIWILGIILCAISIGLSRLANLPLFLEQFVFACSLAGQAFIVFGVWESSASSQLTAACMLVLELFLFAAIGMRSLRATAVFLACAALMWLLDKQAWLYALPLLSAAAIGLQLNSLRRFNNSAYWQPASTGLTLALWAMIFLALLGNSTEFTWLHIAEDNRHRQLWLAAALTSLVCLLLAWQLIRRYVQHAQLTYIAFFVSFAIGLVNLTMPGIAPLCLLLCIGVALAKPRLIWLNLLLLGVYLLLYYYNLNNSLLYKSIVLCLSGSALLLLYALLNRSAHLLSAEPEPHA</sequence>
<feature type="transmembrane region" description="Helical" evidence="1">
    <location>
        <begin position="261"/>
        <end position="291"/>
    </location>
</feature>
<dbReference type="Pfam" id="PF14351">
    <property type="entry name" value="DUF4401"/>
    <property type="match status" value="1"/>
</dbReference>